<dbReference type="EMBL" id="SNRW01005090">
    <property type="protein sequence ID" value="KAA6385819.1"/>
    <property type="molecule type" value="Genomic_DNA"/>
</dbReference>
<proteinExistence type="predicted"/>
<feature type="region of interest" description="Disordered" evidence="1">
    <location>
        <begin position="302"/>
        <end position="344"/>
    </location>
</feature>
<feature type="compositionally biased region" description="Basic and acidic residues" evidence="1">
    <location>
        <begin position="324"/>
        <end position="333"/>
    </location>
</feature>
<feature type="compositionally biased region" description="Basic residues" evidence="1">
    <location>
        <begin position="304"/>
        <end position="313"/>
    </location>
</feature>
<evidence type="ECO:0000256" key="1">
    <source>
        <dbReference type="SAM" id="MobiDB-lite"/>
    </source>
</evidence>
<evidence type="ECO:0000313" key="2">
    <source>
        <dbReference type="EMBL" id="KAA6385819.1"/>
    </source>
</evidence>
<dbReference type="OrthoDB" id="2155333at2759"/>
<reference evidence="2 3" key="1">
    <citation type="submission" date="2019-03" db="EMBL/GenBank/DDBJ databases">
        <title>Single cell metagenomics reveals metabolic interactions within the superorganism composed of flagellate Streblomastix strix and complex community of Bacteroidetes bacteria on its surface.</title>
        <authorList>
            <person name="Treitli S.C."/>
            <person name="Kolisko M."/>
            <person name="Husnik F."/>
            <person name="Keeling P."/>
            <person name="Hampl V."/>
        </authorList>
    </citation>
    <scope>NUCLEOTIDE SEQUENCE [LARGE SCALE GENOMIC DNA]</scope>
    <source>
        <strain evidence="2">ST1C</strain>
    </source>
</reference>
<evidence type="ECO:0000313" key="3">
    <source>
        <dbReference type="Proteomes" id="UP000324800"/>
    </source>
</evidence>
<organism evidence="2 3">
    <name type="scientific">Streblomastix strix</name>
    <dbReference type="NCBI Taxonomy" id="222440"/>
    <lineage>
        <taxon>Eukaryota</taxon>
        <taxon>Metamonada</taxon>
        <taxon>Preaxostyla</taxon>
        <taxon>Oxymonadida</taxon>
        <taxon>Streblomastigidae</taxon>
        <taxon>Streblomastix</taxon>
    </lineage>
</organism>
<feature type="compositionally biased region" description="Basic and acidic residues" evidence="1">
    <location>
        <begin position="74"/>
        <end position="84"/>
    </location>
</feature>
<dbReference type="GO" id="GO:0009007">
    <property type="term" value="F:site-specific DNA-methyltransferase (adenine-specific) activity"/>
    <property type="evidence" value="ECO:0007669"/>
    <property type="project" value="InterPro"/>
</dbReference>
<comment type="caution">
    <text evidence="2">The sequence shown here is derived from an EMBL/GenBank/DDBJ whole genome shotgun (WGS) entry which is preliminary data.</text>
</comment>
<accession>A0A5J4VTQ9</accession>
<protein>
    <submittedName>
        <fullName evidence="2">Uncharacterized protein</fullName>
    </submittedName>
</protein>
<feature type="compositionally biased region" description="Basic residues" evidence="1">
    <location>
        <begin position="40"/>
        <end position="57"/>
    </location>
</feature>
<feature type="region of interest" description="Disordered" evidence="1">
    <location>
        <begin position="1"/>
        <end position="106"/>
    </location>
</feature>
<gene>
    <name evidence="2" type="ORF">EZS28_018654</name>
</gene>
<dbReference type="Proteomes" id="UP000324800">
    <property type="component" value="Unassembled WGS sequence"/>
</dbReference>
<dbReference type="InterPro" id="IPR008593">
    <property type="entry name" value="Dam_MeTrfase"/>
</dbReference>
<feature type="compositionally biased region" description="Basic and acidic residues" evidence="1">
    <location>
        <begin position="1"/>
        <end position="11"/>
    </location>
</feature>
<dbReference type="GO" id="GO:0009307">
    <property type="term" value="P:DNA restriction-modification system"/>
    <property type="evidence" value="ECO:0007669"/>
    <property type="project" value="InterPro"/>
</dbReference>
<feature type="compositionally biased region" description="Polar residues" evidence="1">
    <location>
        <begin position="334"/>
        <end position="344"/>
    </location>
</feature>
<dbReference type="GO" id="GO:0003677">
    <property type="term" value="F:DNA binding"/>
    <property type="evidence" value="ECO:0007669"/>
    <property type="project" value="InterPro"/>
</dbReference>
<name>A0A5J4VTQ9_9EUKA</name>
<dbReference type="Pfam" id="PF05869">
    <property type="entry name" value="Dam"/>
    <property type="match status" value="1"/>
</dbReference>
<dbReference type="AlphaFoldDB" id="A0A5J4VTQ9"/>
<sequence length="429" mass="49819">MQEEQNQHESNPDNDEDEFNTFMMNDNLFNDDILAEPVPKKRYRPQKLKKSSKKSKSNSKEAAQPQGNTRKKPRYSESKPKGPTEEELLDQKINGPEIRQDGSIPFPYELSKGKSTKNLIVPLVPFEDDFTKQNDQQQSPSVSMLSSSPNQHVTTGHLMSNHYSSITIKNANDRWFTPIFIIRSVVKMIDGQIDLDPTSEPAAQRIVAAKEYWTSGALEREWNGRVVFLNPPFSDVNSFVRHALEQFEAGRIGELFMLIRAAPSSSWFDMAWRLPKCHTMFFMKRLKFFESEENALVEKDNREMKRKRKKKNIKQALEEEQEKEQENDTENEKSSSVQKDSNLSKSSYVLHPQTEVKQYHVKQAYATMPHEIALMYFGDNTEGFIHEFSQYGRIIRPINTPRIQIPQQATRDRSYLNLQDNIQSIDNIF</sequence>